<protein>
    <submittedName>
        <fullName evidence="2">Uncharacterized protein</fullName>
    </submittedName>
</protein>
<name>A0ABP0YF45_9ROSI</name>
<accession>A0ABP0YF45</accession>
<sequence length="66" mass="7547">MMQLQISFELKETLNSCPPKHFFILPLAPFRCCLWLFQFSQKTKRNPSLPSLSSSVSENSLGELAE</sequence>
<proteinExistence type="predicted"/>
<keyword evidence="3" id="KW-1185">Reference proteome</keyword>
<evidence type="ECO:0000256" key="1">
    <source>
        <dbReference type="SAM" id="MobiDB-lite"/>
    </source>
</evidence>
<dbReference type="EMBL" id="OZ021737">
    <property type="protein sequence ID" value="CAK9319082.1"/>
    <property type="molecule type" value="Genomic_DNA"/>
</dbReference>
<dbReference type="Proteomes" id="UP001642487">
    <property type="component" value="Chromosome 3"/>
</dbReference>
<feature type="compositionally biased region" description="Low complexity" evidence="1">
    <location>
        <begin position="46"/>
        <end position="66"/>
    </location>
</feature>
<reference evidence="2 3" key="1">
    <citation type="submission" date="2024-03" db="EMBL/GenBank/DDBJ databases">
        <authorList>
            <person name="Gkanogiannis A."/>
            <person name="Becerra Lopez-Lavalle L."/>
        </authorList>
    </citation>
    <scope>NUCLEOTIDE SEQUENCE [LARGE SCALE GENOMIC DNA]</scope>
</reference>
<evidence type="ECO:0000313" key="3">
    <source>
        <dbReference type="Proteomes" id="UP001642487"/>
    </source>
</evidence>
<evidence type="ECO:0000313" key="2">
    <source>
        <dbReference type="EMBL" id="CAK9319082.1"/>
    </source>
</evidence>
<gene>
    <name evidence="2" type="ORF">CITCOLO1_LOCUS11073</name>
</gene>
<organism evidence="2 3">
    <name type="scientific">Citrullus colocynthis</name>
    <name type="common">colocynth</name>
    <dbReference type="NCBI Taxonomy" id="252529"/>
    <lineage>
        <taxon>Eukaryota</taxon>
        <taxon>Viridiplantae</taxon>
        <taxon>Streptophyta</taxon>
        <taxon>Embryophyta</taxon>
        <taxon>Tracheophyta</taxon>
        <taxon>Spermatophyta</taxon>
        <taxon>Magnoliopsida</taxon>
        <taxon>eudicotyledons</taxon>
        <taxon>Gunneridae</taxon>
        <taxon>Pentapetalae</taxon>
        <taxon>rosids</taxon>
        <taxon>fabids</taxon>
        <taxon>Cucurbitales</taxon>
        <taxon>Cucurbitaceae</taxon>
        <taxon>Benincaseae</taxon>
        <taxon>Citrullus</taxon>
    </lineage>
</organism>
<feature type="region of interest" description="Disordered" evidence="1">
    <location>
        <begin position="44"/>
        <end position="66"/>
    </location>
</feature>